<accession>A0ABZ2K728</accession>
<sequence length="120" mass="12446">MITVSVAGQTSGKDVRIPRSKDLEVQWEREGEPSGVVKLILTQKDDSSHIACTYPVEGGSGKVPASALSAFPAGNGGLYFELVEEKNLGIAEGWKVRVALSAKPAGLGPDGIAGGNVILE</sequence>
<evidence type="ECO:0000313" key="2">
    <source>
        <dbReference type="Proteomes" id="UP001379533"/>
    </source>
</evidence>
<keyword evidence="2" id="KW-1185">Reference proteome</keyword>
<name>A0ABZ2K728_9BACT</name>
<gene>
    <name evidence="1" type="ORF">LZC95_49590</name>
</gene>
<dbReference type="Proteomes" id="UP001379533">
    <property type="component" value="Chromosome"/>
</dbReference>
<dbReference type="RefSeq" id="WP_394845096.1">
    <property type="nucleotide sequence ID" value="NZ_CP089982.1"/>
</dbReference>
<evidence type="ECO:0000313" key="1">
    <source>
        <dbReference type="EMBL" id="WXA94487.1"/>
    </source>
</evidence>
<protein>
    <submittedName>
        <fullName evidence="1">Uncharacterized protein</fullName>
    </submittedName>
</protein>
<reference evidence="1 2" key="1">
    <citation type="submission" date="2021-12" db="EMBL/GenBank/DDBJ databases">
        <title>Discovery of the Pendulisporaceae a myxobacterial family with distinct sporulation behavior and unique specialized metabolism.</title>
        <authorList>
            <person name="Garcia R."/>
            <person name="Popoff A."/>
            <person name="Bader C.D."/>
            <person name="Loehr J."/>
            <person name="Walesch S."/>
            <person name="Walt C."/>
            <person name="Boldt J."/>
            <person name="Bunk B."/>
            <person name="Haeckl F.J.F.P.J."/>
            <person name="Gunesch A.P."/>
            <person name="Birkelbach J."/>
            <person name="Nuebel U."/>
            <person name="Pietschmann T."/>
            <person name="Bach T."/>
            <person name="Mueller R."/>
        </authorList>
    </citation>
    <scope>NUCLEOTIDE SEQUENCE [LARGE SCALE GENOMIC DNA]</scope>
    <source>
        <strain evidence="1 2">MSr12523</strain>
    </source>
</reference>
<organism evidence="1 2">
    <name type="scientific">Pendulispora brunnea</name>
    <dbReference type="NCBI Taxonomy" id="2905690"/>
    <lineage>
        <taxon>Bacteria</taxon>
        <taxon>Pseudomonadati</taxon>
        <taxon>Myxococcota</taxon>
        <taxon>Myxococcia</taxon>
        <taxon>Myxococcales</taxon>
        <taxon>Sorangiineae</taxon>
        <taxon>Pendulisporaceae</taxon>
        <taxon>Pendulispora</taxon>
    </lineage>
</organism>
<proteinExistence type="predicted"/>
<dbReference type="EMBL" id="CP089982">
    <property type="protein sequence ID" value="WXA94487.1"/>
    <property type="molecule type" value="Genomic_DNA"/>
</dbReference>